<feature type="transmembrane region" description="Helical" evidence="1">
    <location>
        <begin position="55"/>
        <end position="74"/>
    </location>
</feature>
<proteinExistence type="predicted"/>
<keyword evidence="1" id="KW-0812">Transmembrane</keyword>
<dbReference type="EMBL" id="JANYMP010000023">
    <property type="protein sequence ID" value="MCS7482243.1"/>
    <property type="molecule type" value="Genomic_DNA"/>
</dbReference>
<feature type="transmembrane region" description="Helical" evidence="1">
    <location>
        <begin position="21"/>
        <end position="43"/>
    </location>
</feature>
<feature type="transmembrane region" description="Helical" evidence="1">
    <location>
        <begin position="366"/>
        <end position="387"/>
    </location>
</feature>
<dbReference type="Proteomes" id="UP001141259">
    <property type="component" value="Unassembled WGS sequence"/>
</dbReference>
<comment type="caution">
    <text evidence="2">The sequence shown here is derived from an EMBL/GenBank/DDBJ whole genome shotgun (WGS) entry which is preliminary data.</text>
</comment>
<feature type="transmembrane region" description="Helical" evidence="1">
    <location>
        <begin position="434"/>
        <end position="455"/>
    </location>
</feature>
<keyword evidence="1" id="KW-0472">Membrane</keyword>
<feature type="transmembrane region" description="Helical" evidence="1">
    <location>
        <begin position="262"/>
        <end position="282"/>
    </location>
</feature>
<keyword evidence="3" id="KW-1185">Reference proteome</keyword>
<protein>
    <submittedName>
        <fullName evidence="2">Uncharacterized protein</fullName>
    </submittedName>
</protein>
<evidence type="ECO:0000313" key="2">
    <source>
        <dbReference type="EMBL" id="MCS7482243.1"/>
    </source>
</evidence>
<evidence type="ECO:0000256" key="1">
    <source>
        <dbReference type="SAM" id="Phobius"/>
    </source>
</evidence>
<feature type="transmembrane region" description="Helical" evidence="1">
    <location>
        <begin position="130"/>
        <end position="152"/>
    </location>
</feature>
<evidence type="ECO:0000313" key="3">
    <source>
        <dbReference type="Proteomes" id="UP001141259"/>
    </source>
</evidence>
<organism evidence="2 3">
    <name type="scientific">Umezawaea endophytica</name>
    <dbReference type="NCBI Taxonomy" id="1654476"/>
    <lineage>
        <taxon>Bacteria</taxon>
        <taxon>Bacillati</taxon>
        <taxon>Actinomycetota</taxon>
        <taxon>Actinomycetes</taxon>
        <taxon>Pseudonocardiales</taxon>
        <taxon>Pseudonocardiaceae</taxon>
        <taxon>Umezawaea</taxon>
    </lineage>
</organism>
<feature type="transmembrane region" description="Helical" evidence="1">
    <location>
        <begin position="399"/>
        <end position="422"/>
    </location>
</feature>
<feature type="transmembrane region" description="Helical" evidence="1">
    <location>
        <begin position="475"/>
        <end position="494"/>
    </location>
</feature>
<accession>A0A9X2VV66</accession>
<feature type="transmembrane region" description="Helical" evidence="1">
    <location>
        <begin position="342"/>
        <end position="359"/>
    </location>
</feature>
<keyword evidence="1" id="KW-1133">Transmembrane helix</keyword>
<name>A0A9X2VV66_9PSEU</name>
<feature type="transmembrane region" description="Helical" evidence="1">
    <location>
        <begin position="302"/>
        <end position="322"/>
    </location>
</feature>
<dbReference type="RefSeq" id="WP_259627729.1">
    <property type="nucleotide sequence ID" value="NZ_JANYMP010000023.1"/>
</dbReference>
<feature type="transmembrane region" description="Helical" evidence="1">
    <location>
        <begin position="235"/>
        <end position="256"/>
    </location>
</feature>
<reference evidence="2" key="1">
    <citation type="submission" date="2022-08" db="EMBL/GenBank/DDBJ databases">
        <authorList>
            <person name="Tistechok S."/>
            <person name="Samborskyy M."/>
            <person name="Roman I."/>
        </authorList>
    </citation>
    <scope>NUCLEOTIDE SEQUENCE</scope>
    <source>
        <strain evidence="2">DSM 103496</strain>
    </source>
</reference>
<feature type="transmembrane region" description="Helical" evidence="1">
    <location>
        <begin position="203"/>
        <end position="223"/>
    </location>
</feature>
<sequence length="555" mass="54823">MTRTTRDTVVAGADPAFPASVRLRVAFGLAVAGALLSAAAPLAGVVGEDIAPAYTAWPLLLLLALLPVALAATFLRAHPTVAAGVLAVTAFFAPGRLLVDLQITVDTTYTTRPELFRPTSLTPLTPGTGLWLLVAGHLLVLAAGIAAATTPSDDGEADQASTRRFLGLVVTAGALAAVGLFMAPITSTDPLVPTGGPFDAPALAMVGGLLLAAAAPAAGVLAASNPDPENRRGGLLAVAAALAALALPPLVAGLVAEDLGVSVGSVLVLLAAVAHAVLAGVLGRSQAPTEQKAVELPGLRRLHLIAGVLGLLAAAAALGGALSPQLEVPDGLPLPVGYAERLLWPALVAVAVLSAAVVAGRARPAFTVALAALPLAAGSALDSVFAATQIGSVKPGNGIWFTVLAVVLAVAAAITAALAGALEREEAEPHKAQTPLPTVAVTLIGGLLALGAFALPVLTGPDFHPVGLLDFRVGSWGLLAGLLAVVAAAGLALVSRSSHAAALLLGAALVTAVRALEYPLTSARVEDAAPGPGLWLAVASVVALLAGAALSASRR</sequence>
<dbReference type="AlphaFoldDB" id="A0A9X2VV66"/>
<gene>
    <name evidence="2" type="ORF">NZH93_35800</name>
</gene>
<feature type="transmembrane region" description="Helical" evidence="1">
    <location>
        <begin position="81"/>
        <end position="99"/>
    </location>
</feature>
<feature type="transmembrane region" description="Helical" evidence="1">
    <location>
        <begin position="164"/>
        <end position="183"/>
    </location>
</feature>
<feature type="transmembrane region" description="Helical" evidence="1">
    <location>
        <begin position="533"/>
        <end position="552"/>
    </location>
</feature>
<feature type="transmembrane region" description="Helical" evidence="1">
    <location>
        <begin position="501"/>
        <end position="521"/>
    </location>
</feature>